<reference evidence="1 2" key="1">
    <citation type="submission" date="2017-01" db="EMBL/GenBank/DDBJ databases">
        <title>Genome Analysis of Deinococcus marmoris KOPRI26562.</title>
        <authorList>
            <person name="Kim J.H."/>
            <person name="Oh H.-M."/>
        </authorList>
    </citation>
    <scope>NUCLEOTIDE SEQUENCE [LARGE SCALE GENOMIC DNA]</scope>
    <source>
        <strain evidence="1 2">KOPRI26562</strain>
    </source>
</reference>
<accession>A0A1U7NSM3</accession>
<evidence type="ECO:0000313" key="1">
    <source>
        <dbReference type="EMBL" id="OLV15924.1"/>
    </source>
</evidence>
<comment type="caution">
    <text evidence="1">The sequence shown here is derived from an EMBL/GenBank/DDBJ whole genome shotgun (WGS) entry which is preliminary data.</text>
</comment>
<gene>
    <name evidence="1" type="ORF">BOO71_0013525</name>
</gene>
<protein>
    <submittedName>
        <fullName evidence="1">Uncharacterized protein</fullName>
    </submittedName>
</protein>
<sequence length="37" mass="4014">MHISLAGASPDSVREGFRNAAFRAGTRLARLQLDDVN</sequence>
<dbReference type="AlphaFoldDB" id="A0A1U7NSM3"/>
<proteinExistence type="predicted"/>
<name>A0A1U7NSM3_9DEIO</name>
<dbReference type="Proteomes" id="UP000186607">
    <property type="component" value="Unassembled WGS sequence"/>
</dbReference>
<keyword evidence="2" id="KW-1185">Reference proteome</keyword>
<dbReference type="EMBL" id="MSTI01000158">
    <property type="protein sequence ID" value="OLV15924.1"/>
    <property type="molecule type" value="Genomic_DNA"/>
</dbReference>
<evidence type="ECO:0000313" key="2">
    <source>
        <dbReference type="Proteomes" id="UP000186607"/>
    </source>
</evidence>
<organism evidence="1 2">
    <name type="scientific">Deinococcus marmoris</name>
    <dbReference type="NCBI Taxonomy" id="249408"/>
    <lineage>
        <taxon>Bacteria</taxon>
        <taxon>Thermotogati</taxon>
        <taxon>Deinococcota</taxon>
        <taxon>Deinococci</taxon>
        <taxon>Deinococcales</taxon>
        <taxon>Deinococcaceae</taxon>
        <taxon>Deinococcus</taxon>
    </lineage>
</organism>